<gene>
    <name evidence="3" type="ORF">DW839_28260</name>
</gene>
<dbReference type="Pfam" id="PF04203">
    <property type="entry name" value="Sortase"/>
    <property type="match status" value="1"/>
</dbReference>
<protein>
    <submittedName>
        <fullName evidence="3">Class B sortase</fullName>
    </submittedName>
</protein>
<dbReference type="CDD" id="cd05826">
    <property type="entry name" value="Sortase_B"/>
    <property type="match status" value="1"/>
</dbReference>
<dbReference type="RefSeq" id="WP_002571113.1">
    <property type="nucleotide sequence ID" value="NZ_CBCSIM010000041.1"/>
</dbReference>
<organism evidence="3 4">
    <name type="scientific">Enterocloster bolteae</name>
    <dbReference type="NCBI Taxonomy" id="208479"/>
    <lineage>
        <taxon>Bacteria</taxon>
        <taxon>Bacillati</taxon>
        <taxon>Bacillota</taxon>
        <taxon>Clostridia</taxon>
        <taxon>Lachnospirales</taxon>
        <taxon>Lachnospiraceae</taxon>
        <taxon>Enterocloster</taxon>
    </lineage>
</organism>
<evidence type="ECO:0000313" key="3">
    <source>
        <dbReference type="EMBL" id="RHC48741.1"/>
    </source>
</evidence>
<comment type="caution">
    <text evidence="3">The sequence shown here is derived from an EMBL/GenBank/DDBJ whole genome shotgun (WGS) entry which is preliminary data.</text>
</comment>
<name>A0A414AJB0_9FIRM</name>
<evidence type="ECO:0000256" key="1">
    <source>
        <dbReference type="ARBA" id="ARBA00022801"/>
    </source>
</evidence>
<dbReference type="InterPro" id="IPR005754">
    <property type="entry name" value="Sortase"/>
</dbReference>
<evidence type="ECO:0000313" key="4">
    <source>
        <dbReference type="Proteomes" id="UP000283975"/>
    </source>
</evidence>
<reference evidence="3 4" key="1">
    <citation type="submission" date="2018-08" db="EMBL/GenBank/DDBJ databases">
        <title>A genome reference for cultivated species of the human gut microbiota.</title>
        <authorList>
            <person name="Zou Y."/>
            <person name="Xue W."/>
            <person name="Luo G."/>
        </authorList>
    </citation>
    <scope>NUCLEOTIDE SEQUENCE [LARGE SCALE GENOMIC DNA]</scope>
    <source>
        <strain evidence="3 4">AM35-14</strain>
    </source>
</reference>
<feature type="active site" description="Proton donor/acceptor" evidence="2">
    <location>
        <position position="125"/>
    </location>
</feature>
<evidence type="ECO:0000256" key="2">
    <source>
        <dbReference type="PIRSR" id="PIRSR605754-1"/>
    </source>
</evidence>
<proteinExistence type="predicted"/>
<dbReference type="SUPFAM" id="SSF63817">
    <property type="entry name" value="Sortase"/>
    <property type="match status" value="1"/>
</dbReference>
<dbReference type="AlphaFoldDB" id="A0A414AJB0"/>
<sequence>MGKLKTGAYAAVFVLALVGLGISSTRLLDISAEYQRSNIAYRQLREIKGIKGPREVVEDKLKDINPDYIAWLQIENTPIDYPVVMESDRDYLITGFYGENSIAGTPFIRRAQNAFQDKNTVIFGHNMRDGTMFAALKNYLKSEYCKQYPTITILNKGREYKYKLFSVQLLNEDDGSVFAYTFANDESYREYLDLMIQKSLVQLTEQPDTDRNIITLSTCYGKDKRLVVQAFGEG</sequence>
<dbReference type="InterPro" id="IPR009835">
    <property type="entry name" value="SrtB"/>
</dbReference>
<dbReference type="InterPro" id="IPR023365">
    <property type="entry name" value="Sortase_dom-sf"/>
</dbReference>
<dbReference type="Proteomes" id="UP000283975">
    <property type="component" value="Unassembled WGS sequence"/>
</dbReference>
<accession>A0A414AJB0</accession>
<dbReference type="EMBL" id="QSHZ01000046">
    <property type="protein sequence ID" value="RHC48741.1"/>
    <property type="molecule type" value="Genomic_DNA"/>
</dbReference>
<dbReference type="Gene3D" id="2.40.260.10">
    <property type="entry name" value="Sortase"/>
    <property type="match status" value="1"/>
</dbReference>
<feature type="active site" description="Acyl-thioester intermediate" evidence="2">
    <location>
        <position position="219"/>
    </location>
</feature>
<keyword evidence="1" id="KW-0378">Hydrolase</keyword>
<dbReference type="GO" id="GO:0016787">
    <property type="term" value="F:hydrolase activity"/>
    <property type="evidence" value="ECO:0007669"/>
    <property type="project" value="UniProtKB-KW"/>
</dbReference>